<evidence type="ECO:0000256" key="6">
    <source>
        <dbReference type="NCBIfam" id="TIGR00152"/>
    </source>
</evidence>
<comment type="subcellular location">
    <subcellularLocation>
        <location evidence="5">Cytoplasm</location>
    </subcellularLocation>
</comment>
<dbReference type="RefSeq" id="WP_182807246.1">
    <property type="nucleotide sequence ID" value="NZ_JACJFM010000002.1"/>
</dbReference>
<dbReference type="UniPathway" id="UPA00241">
    <property type="reaction ID" value="UER00356"/>
</dbReference>
<gene>
    <name evidence="5 7" type="primary">coaE</name>
    <name evidence="7" type="ORF">H4O21_02440</name>
</gene>
<evidence type="ECO:0000313" key="7">
    <source>
        <dbReference type="EMBL" id="MBB1485468.1"/>
    </source>
</evidence>
<dbReference type="PANTHER" id="PTHR10695">
    <property type="entry name" value="DEPHOSPHO-COA KINASE-RELATED"/>
    <property type="match status" value="1"/>
</dbReference>
<comment type="catalytic activity">
    <reaction evidence="5">
        <text>3'-dephospho-CoA + ATP = ADP + CoA + H(+)</text>
        <dbReference type="Rhea" id="RHEA:18245"/>
        <dbReference type="ChEBI" id="CHEBI:15378"/>
        <dbReference type="ChEBI" id="CHEBI:30616"/>
        <dbReference type="ChEBI" id="CHEBI:57287"/>
        <dbReference type="ChEBI" id="CHEBI:57328"/>
        <dbReference type="ChEBI" id="CHEBI:456216"/>
        <dbReference type="EC" id="2.7.1.24"/>
    </reaction>
</comment>
<comment type="caution">
    <text evidence="7">The sequence shown here is derived from an EMBL/GenBank/DDBJ whole genome shotgun (WGS) entry which is preliminary data.</text>
</comment>
<accession>A0A839IKJ4</accession>
<dbReference type="HAMAP" id="MF_00376">
    <property type="entry name" value="Dephospho_CoA_kinase"/>
    <property type="match status" value="1"/>
</dbReference>
<dbReference type="NCBIfam" id="TIGR00152">
    <property type="entry name" value="dephospho-CoA kinase"/>
    <property type="match status" value="1"/>
</dbReference>
<protein>
    <recommendedName>
        <fullName evidence="5 6">Dephospho-CoA kinase</fullName>
        <ecNumber evidence="5 6">2.7.1.24</ecNumber>
    </recommendedName>
    <alternativeName>
        <fullName evidence="5">Dephosphocoenzyme A kinase</fullName>
    </alternativeName>
</protein>
<keyword evidence="5 7" id="KW-0418">Kinase</keyword>
<dbReference type="PROSITE" id="PS51219">
    <property type="entry name" value="DPCK"/>
    <property type="match status" value="1"/>
</dbReference>
<dbReference type="Proteomes" id="UP000565262">
    <property type="component" value="Unassembled WGS sequence"/>
</dbReference>
<evidence type="ECO:0000256" key="4">
    <source>
        <dbReference type="ARBA" id="ARBA00022993"/>
    </source>
</evidence>
<dbReference type="SUPFAM" id="SSF52540">
    <property type="entry name" value="P-loop containing nucleoside triphosphate hydrolases"/>
    <property type="match status" value="1"/>
</dbReference>
<dbReference type="EMBL" id="JACJFM010000002">
    <property type="protein sequence ID" value="MBB1485468.1"/>
    <property type="molecule type" value="Genomic_DNA"/>
</dbReference>
<feature type="binding site" evidence="5">
    <location>
        <begin position="15"/>
        <end position="20"/>
    </location>
    <ligand>
        <name>ATP</name>
        <dbReference type="ChEBI" id="CHEBI:30616"/>
    </ligand>
</feature>
<dbReference type="GO" id="GO:0005524">
    <property type="term" value="F:ATP binding"/>
    <property type="evidence" value="ECO:0007669"/>
    <property type="project" value="UniProtKB-UniRule"/>
</dbReference>
<keyword evidence="5" id="KW-0963">Cytoplasm</keyword>
<proteinExistence type="inferred from homology"/>
<dbReference type="AlphaFoldDB" id="A0A839IKJ4"/>
<dbReference type="GO" id="GO:0004140">
    <property type="term" value="F:dephospho-CoA kinase activity"/>
    <property type="evidence" value="ECO:0007669"/>
    <property type="project" value="UniProtKB-UniRule"/>
</dbReference>
<organism evidence="7 8">
    <name type="scientific">Oceanospirillum sediminis</name>
    <dbReference type="NCBI Taxonomy" id="2760088"/>
    <lineage>
        <taxon>Bacteria</taxon>
        <taxon>Pseudomonadati</taxon>
        <taxon>Pseudomonadota</taxon>
        <taxon>Gammaproteobacteria</taxon>
        <taxon>Oceanospirillales</taxon>
        <taxon>Oceanospirillaceae</taxon>
        <taxon>Oceanospirillum</taxon>
    </lineage>
</organism>
<dbReference type="CDD" id="cd02022">
    <property type="entry name" value="DPCK"/>
    <property type="match status" value="1"/>
</dbReference>
<keyword evidence="5 7" id="KW-0808">Transferase</keyword>
<dbReference type="GO" id="GO:0015937">
    <property type="term" value="P:coenzyme A biosynthetic process"/>
    <property type="evidence" value="ECO:0007669"/>
    <property type="project" value="UniProtKB-UniRule"/>
</dbReference>
<comment type="pathway">
    <text evidence="5">Cofactor biosynthesis; coenzyme A biosynthesis; CoA from (R)-pantothenate: step 5/5.</text>
</comment>
<evidence type="ECO:0000256" key="1">
    <source>
        <dbReference type="ARBA" id="ARBA00009018"/>
    </source>
</evidence>
<keyword evidence="8" id="KW-1185">Reference proteome</keyword>
<dbReference type="InterPro" id="IPR027417">
    <property type="entry name" value="P-loop_NTPase"/>
</dbReference>
<keyword evidence="4 5" id="KW-0173">Coenzyme A biosynthesis</keyword>
<evidence type="ECO:0000256" key="3">
    <source>
        <dbReference type="ARBA" id="ARBA00022840"/>
    </source>
</evidence>
<comment type="function">
    <text evidence="5">Catalyzes the phosphorylation of the 3'-hydroxyl group of dephosphocoenzyme A to form coenzyme A.</text>
</comment>
<dbReference type="PANTHER" id="PTHR10695:SF46">
    <property type="entry name" value="BIFUNCTIONAL COENZYME A SYNTHASE-RELATED"/>
    <property type="match status" value="1"/>
</dbReference>
<dbReference type="EC" id="2.7.1.24" evidence="5 6"/>
<reference evidence="7 8" key="1">
    <citation type="submission" date="2020-08" db="EMBL/GenBank/DDBJ databases">
        <title>Oceanospirillum sp. nov. isolated from marine sediment.</title>
        <authorList>
            <person name="Ji X."/>
        </authorList>
    </citation>
    <scope>NUCLEOTIDE SEQUENCE [LARGE SCALE GENOMIC DNA]</scope>
    <source>
        <strain evidence="7 8">D5</strain>
    </source>
</reference>
<name>A0A839IKJ4_9GAMM</name>
<dbReference type="Gene3D" id="3.40.50.300">
    <property type="entry name" value="P-loop containing nucleotide triphosphate hydrolases"/>
    <property type="match status" value="1"/>
</dbReference>
<evidence type="ECO:0000256" key="5">
    <source>
        <dbReference type="HAMAP-Rule" id="MF_00376"/>
    </source>
</evidence>
<keyword evidence="2 5" id="KW-0547">Nucleotide-binding</keyword>
<keyword evidence="3 5" id="KW-0067">ATP-binding</keyword>
<comment type="similarity">
    <text evidence="1 5">Belongs to the CoaE family.</text>
</comment>
<dbReference type="Pfam" id="PF01121">
    <property type="entry name" value="CoaE"/>
    <property type="match status" value="1"/>
</dbReference>
<dbReference type="InterPro" id="IPR001977">
    <property type="entry name" value="Depp_CoAkinase"/>
</dbReference>
<sequence length="215" mass="24690">MQTDHLIIGLTGGIGSGKTAASDFFSEQGIPVVDADIVARQIVEPGQPAWQAIREHFTPDVLLEDQTLNRAWLREKIFQDPEERTWLESITHPAIRSEIIKQLNQPAISYTLLVSPLLFESQQHTLCHRTLLIDVPEKLQIERTSQRDNNSPEQVEAIIRAQMSRAERQIRAHDIILNNESREKLYQACLDKHRDYLTLAENYKMIRITDRDSAS</sequence>
<evidence type="ECO:0000313" key="8">
    <source>
        <dbReference type="Proteomes" id="UP000565262"/>
    </source>
</evidence>
<dbReference type="GO" id="GO:0005737">
    <property type="term" value="C:cytoplasm"/>
    <property type="evidence" value="ECO:0007669"/>
    <property type="project" value="UniProtKB-SubCell"/>
</dbReference>
<evidence type="ECO:0000256" key="2">
    <source>
        <dbReference type="ARBA" id="ARBA00022741"/>
    </source>
</evidence>